<dbReference type="SMART" id="SM01389">
    <property type="entry name" value="Spt4"/>
    <property type="match status" value="1"/>
</dbReference>
<dbReference type="PANTHER" id="PTHR12882:SF1">
    <property type="entry name" value="TRANSCRIPTION ELONGATION FACTOR SPT4"/>
    <property type="match status" value="1"/>
</dbReference>
<comment type="similarity">
    <text evidence="2">Belongs to the SPT4 family.</text>
</comment>
<proteinExistence type="inferred from homology"/>
<dbReference type="EMBL" id="CYKH01001615">
    <property type="protein sequence ID" value="CUG88089.1"/>
    <property type="molecule type" value="Genomic_DNA"/>
</dbReference>
<dbReference type="OrthoDB" id="248751at2759"/>
<evidence type="ECO:0000313" key="7">
    <source>
        <dbReference type="EMBL" id="CUG88089.1"/>
    </source>
</evidence>
<reference evidence="8" key="1">
    <citation type="submission" date="2015-09" db="EMBL/GenBank/DDBJ databases">
        <authorList>
            <consortium name="Pathogen Informatics"/>
        </authorList>
    </citation>
    <scope>NUCLEOTIDE SEQUENCE [LARGE SCALE GENOMIC DNA]</scope>
    <source>
        <strain evidence="8">Lake Konstanz</strain>
    </source>
</reference>
<sequence>MFLKKLSFSASPFASSPFRAAKYKIMSTQRHGNEEDPNLDVEEAPQLPLGTKDYVACRKCHTILTQPQFAKDGCFKCLEEDKDMNHVTNKFTGFVGLIAPEHSWVARMIGCTHMPSGVYAATLEDEDDEEDDVQNGTGPFDNQPGEDDDDAYDDADDEPEKIDRDAENLSKKRSRDDDELNVDDILGLGE</sequence>
<dbReference type="VEuPathDB" id="TriTrypDB:BSAL_13640"/>
<feature type="compositionally biased region" description="Acidic residues" evidence="5">
    <location>
        <begin position="144"/>
        <end position="160"/>
    </location>
</feature>
<keyword evidence="3" id="KW-0804">Transcription</keyword>
<dbReference type="InterPro" id="IPR009287">
    <property type="entry name" value="Spt4"/>
</dbReference>
<dbReference type="InterPro" id="IPR038510">
    <property type="entry name" value="Spt4_sf"/>
</dbReference>
<dbReference type="SUPFAM" id="SSF63393">
    <property type="entry name" value="RNA polymerase subunits"/>
    <property type="match status" value="1"/>
</dbReference>
<dbReference type="GO" id="GO:0000993">
    <property type="term" value="F:RNA polymerase II complex binding"/>
    <property type="evidence" value="ECO:0007669"/>
    <property type="project" value="TreeGrafter"/>
</dbReference>
<feature type="region of interest" description="Disordered" evidence="5">
    <location>
        <begin position="125"/>
        <end position="190"/>
    </location>
</feature>
<dbReference type="Gene3D" id="3.30.40.210">
    <property type="match status" value="1"/>
</dbReference>
<dbReference type="AlphaFoldDB" id="A0A0S4JD58"/>
<comment type="subcellular location">
    <subcellularLocation>
        <location evidence="1">Nucleus</location>
    </subcellularLocation>
</comment>
<gene>
    <name evidence="7" type="ORF">BSAL_13640</name>
</gene>
<dbReference type="GO" id="GO:0008270">
    <property type="term" value="F:zinc ion binding"/>
    <property type="evidence" value="ECO:0007669"/>
    <property type="project" value="InterPro"/>
</dbReference>
<organism evidence="7 8">
    <name type="scientific">Bodo saltans</name>
    <name type="common">Flagellated protozoan</name>
    <dbReference type="NCBI Taxonomy" id="75058"/>
    <lineage>
        <taxon>Eukaryota</taxon>
        <taxon>Discoba</taxon>
        <taxon>Euglenozoa</taxon>
        <taxon>Kinetoplastea</taxon>
        <taxon>Metakinetoplastina</taxon>
        <taxon>Eubodonida</taxon>
        <taxon>Bodonidae</taxon>
        <taxon>Bodo</taxon>
    </lineage>
</organism>
<evidence type="ECO:0000256" key="4">
    <source>
        <dbReference type="ARBA" id="ARBA00023242"/>
    </source>
</evidence>
<evidence type="ECO:0000256" key="5">
    <source>
        <dbReference type="SAM" id="MobiDB-lite"/>
    </source>
</evidence>
<evidence type="ECO:0000256" key="2">
    <source>
        <dbReference type="ARBA" id="ARBA00010464"/>
    </source>
</evidence>
<dbReference type="InterPro" id="IPR029040">
    <property type="entry name" value="RPABC4/Spt4"/>
</dbReference>
<accession>A0A0S4JD58</accession>
<feature type="compositionally biased region" description="Basic and acidic residues" evidence="5">
    <location>
        <begin position="161"/>
        <end position="176"/>
    </location>
</feature>
<protein>
    <recommendedName>
        <fullName evidence="6">Spt4/RpoE2 zinc finger domain-containing protein</fullName>
    </recommendedName>
</protein>
<evidence type="ECO:0000256" key="1">
    <source>
        <dbReference type="ARBA" id="ARBA00004123"/>
    </source>
</evidence>
<feature type="domain" description="Spt4/RpoE2 zinc finger" evidence="6">
    <location>
        <begin position="54"/>
        <end position="124"/>
    </location>
</feature>
<dbReference type="Pfam" id="PF06093">
    <property type="entry name" value="Spt4"/>
    <property type="match status" value="1"/>
</dbReference>
<dbReference type="GO" id="GO:0006355">
    <property type="term" value="P:regulation of DNA-templated transcription"/>
    <property type="evidence" value="ECO:0007669"/>
    <property type="project" value="InterPro"/>
</dbReference>
<keyword evidence="4" id="KW-0539">Nucleus</keyword>
<evidence type="ECO:0000313" key="8">
    <source>
        <dbReference type="Proteomes" id="UP000051952"/>
    </source>
</evidence>
<name>A0A0S4JD58_BODSA</name>
<dbReference type="PANTHER" id="PTHR12882">
    <property type="entry name" value="SUPPRESSOR OF TY 4"/>
    <property type="match status" value="1"/>
</dbReference>
<dbReference type="GO" id="GO:0032044">
    <property type="term" value="C:DSIF complex"/>
    <property type="evidence" value="ECO:0007669"/>
    <property type="project" value="TreeGrafter"/>
</dbReference>
<evidence type="ECO:0000259" key="6">
    <source>
        <dbReference type="SMART" id="SM01389"/>
    </source>
</evidence>
<dbReference type="Proteomes" id="UP000051952">
    <property type="component" value="Unassembled WGS sequence"/>
</dbReference>
<keyword evidence="8" id="KW-1185">Reference proteome</keyword>
<dbReference type="InterPro" id="IPR022800">
    <property type="entry name" value="Spt4/RpoE2_Znf"/>
</dbReference>
<dbReference type="GO" id="GO:0140673">
    <property type="term" value="P:transcription elongation-coupled chromatin remodeling"/>
    <property type="evidence" value="ECO:0007669"/>
    <property type="project" value="InterPro"/>
</dbReference>
<evidence type="ECO:0000256" key="3">
    <source>
        <dbReference type="ARBA" id="ARBA00023163"/>
    </source>
</evidence>